<evidence type="ECO:0000313" key="3">
    <source>
        <dbReference type="EMBL" id="EFI98744.1"/>
    </source>
</evidence>
<dbReference type="InterPro" id="IPR000210">
    <property type="entry name" value="BTB/POZ_dom"/>
</dbReference>
<dbReference type="KEGG" id="scm:SCHCO_02614006"/>
<dbReference type="SMART" id="SM00225">
    <property type="entry name" value="BTB"/>
    <property type="match status" value="1"/>
</dbReference>
<dbReference type="AlphaFoldDB" id="D8PYS2"/>
<feature type="compositionally biased region" description="Basic and acidic residues" evidence="1">
    <location>
        <begin position="1"/>
        <end position="18"/>
    </location>
</feature>
<gene>
    <name evidence="3" type="ORF">SCHCODRAFT_106485</name>
</gene>
<feature type="domain" description="BTB" evidence="2">
    <location>
        <begin position="36"/>
        <end position="101"/>
    </location>
</feature>
<name>D8PYS2_SCHCM</name>
<sequence>MSTADNSERAAKRQRTEDPPELSAAKRHGKHWCRDGSVVLHVEDTLFRVHQSTLERLSEAFKDLFTVPPPEGEALLDGCPLVRLEGDSSADWETLLDAIYDPIYFVTLEVDIHNSVDTSIPTTLRLLRLATKYRIIAFRKTCINLLSVDFHSDRLFKVRDPPPPPQNIVLVMIVAHETNALTLLPCAYLLCVTELDENEIFTDVTLPAVLKVNLYHGILGILDALRKDVFPYAHGLAVVENCERFVKCSISALFQPYFHNPHSPCYIFADNLDSREACRTICDVCYKRVSTTFYEGRQKTWERLPEIFGLGKDWDELRRIQDYDSTPDP</sequence>
<dbReference type="PROSITE" id="PS50097">
    <property type="entry name" value="BTB"/>
    <property type="match status" value="1"/>
</dbReference>
<dbReference type="OrthoDB" id="3218112at2759"/>
<dbReference type="OMA" id="MATNEVI"/>
<dbReference type="GeneID" id="9586209"/>
<dbReference type="InterPro" id="IPR011333">
    <property type="entry name" value="SKP1/BTB/POZ_sf"/>
</dbReference>
<proteinExistence type="predicted"/>
<dbReference type="RefSeq" id="XP_003033647.1">
    <property type="nucleotide sequence ID" value="XM_003033601.1"/>
</dbReference>
<protein>
    <recommendedName>
        <fullName evidence="2">BTB domain-containing protein</fullName>
    </recommendedName>
</protein>
<dbReference type="Gene3D" id="3.30.710.10">
    <property type="entry name" value="Potassium Channel Kv1.1, Chain A"/>
    <property type="match status" value="1"/>
</dbReference>
<dbReference type="InParanoid" id="D8PYS2"/>
<dbReference type="HOGENOM" id="CLU_033082_3_2_1"/>
<dbReference type="VEuPathDB" id="FungiDB:SCHCODRAFT_02614006"/>
<dbReference type="CDD" id="cd18186">
    <property type="entry name" value="BTB_POZ_ZBTB_KLHL-like"/>
    <property type="match status" value="1"/>
</dbReference>
<organism evidence="4">
    <name type="scientific">Schizophyllum commune (strain H4-8 / FGSC 9210)</name>
    <name type="common">Split gill fungus</name>
    <dbReference type="NCBI Taxonomy" id="578458"/>
    <lineage>
        <taxon>Eukaryota</taxon>
        <taxon>Fungi</taxon>
        <taxon>Dikarya</taxon>
        <taxon>Basidiomycota</taxon>
        <taxon>Agaricomycotina</taxon>
        <taxon>Agaricomycetes</taxon>
        <taxon>Agaricomycetidae</taxon>
        <taxon>Agaricales</taxon>
        <taxon>Schizophyllaceae</taxon>
        <taxon>Schizophyllum</taxon>
    </lineage>
</organism>
<evidence type="ECO:0000256" key="1">
    <source>
        <dbReference type="SAM" id="MobiDB-lite"/>
    </source>
</evidence>
<dbReference type="Proteomes" id="UP000007431">
    <property type="component" value="Unassembled WGS sequence"/>
</dbReference>
<evidence type="ECO:0000259" key="2">
    <source>
        <dbReference type="PROSITE" id="PS50097"/>
    </source>
</evidence>
<dbReference type="STRING" id="578458.D8PYS2"/>
<feature type="non-terminal residue" evidence="3">
    <location>
        <position position="329"/>
    </location>
</feature>
<accession>D8PYS2</accession>
<keyword evidence="4" id="KW-1185">Reference proteome</keyword>
<evidence type="ECO:0000313" key="4">
    <source>
        <dbReference type="Proteomes" id="UP000007431"/>
    </source>
</evidence>
<dbReference type="EMBL" id="GL377304">
    <property type="protein sequence ID" value="EFI98744.1"/>
    <property type="molecule type" value="Genomic_DNA"/>
</dbReference>
<reference evidence="3 4" key="1">
    <citation type="journal article" date="2010" name="Nat. Biotechnol.">
        <title>Genome sequence of the model mushroom Schizophyllum commune.</title>
        <authorList>
            <person name="Ohm R.A."/>
            <person name="de Jong J.F."/>
            <person name="Lugones L.G."/>
            <person name="Aerts A."/>
            <person name="Kothe E."/>
            <person name="Stajich J.E."/>
            <person name="de Vries R.P."/>
            <person name="Record E."/>
            <person name="Levasseur A."/>
            <person name="Baker S.E."/>
            <person name="Bartholomew K.A."/>
            <person name="Coutinho P.M."/>
            <person name="Erdmann S."/>
            <person name="Fowler T.J."/>
            <person name="Gathman A.C."/>
            <person name="Lombard V."/>
            <person name="Henrissat B."/>
            <person name="Knabe N."/>
            <person name="Kuees U."/>
            <person name="Lilly W.W."/>
            <person name="Lindquist E."/>
            <person name="Lucas S."/>
            <person name="Magnuson J.K."/>
            <person name="Piumi F."/>
            <person name="Raudaskoski M."/>
            <person name="Salamov A."/>
            <person name="Schmutz J."/>
            <person name="Schwarze F.W.M.R."/>
            <person name="vanKuyk P.A."/>
            <person name="Horton J.S."/>
            <person name="Grigoriev I.V."/>
            <person name="Woesten H.A.B."/>
        </authorList>
    </citation>
    <scope>NUCLEOTIDE SEQUENCE [LARGE SCALE GENOMIC DNA]</scope>
    <source>
        <strain evidence="4">H4-8 / FGSC 9210</strain>
    </source>
</reference>
<feature type="region of interest" description="Disordered" evidence="1">
    <location>
        <begin position="1"/>
        <end position="28"/>
    </location>
</feature>
<dbReference type="SUPFAM" id="SSF54695">
    <property type="entry name" value="POZ domain"/>
    <property type="match status" value="1"/>
</dbReference>